<protein>
    <submittedName>
        <fullName evidence="2">Periodic tryptophan protein 2-like protein</fullName>
    </submittedName>
</protein>
<evidence type="ECO:0000313" key="3">
    <source>
        <dbReference type="Proteomes" id="UP001140949"/>
    </source>
</evidence>
<organism evidence="2 3">
    <name type="scientific">Iris pallida</name>
    <name type="common">Sweet iris</name>
    <dbReference type="NCBI Taxonomy" id="29817"/>
    <lineage>
        <taxon>Eukaryota</taxon>
        <taxon>Viridiplantae</taxon>
        <taxon>Streptophyta</taxon>
        <taxon>Embryophyta</taxon>
        <taxon>Tracheophyta</taxon>
        <taxon>Spermatophyta</taxon>
        <taxon>Magnoliopsida</taxon>
        <taxon>Liliopsida</taxon>
        <taxon>Asparagales</taxon>
        <taxon>Iridaceae</taxon>
        <taxon>Iridoideae</taxon>
        <taxon>Irideae</taxon>
        <taxon>Iris</taxon>
    </lineage>
</organism>
<reference evidence="2" key="1">
    <citation type="journal article" date="2023" name="GigaByte">
        <title>Genome assembly of the bearded iris, Iris pallida Lam.</title>
        <authorList>
            <person name="Bruccoleri R.E."/>
            <person name="Oakeley E.J."/>
            <person name="Faust A.M.E."/>
            <person name="Altorfer M."/>
            <person name="Dessus-Babus S."/>
            <person name="Burckhardt D."/>
            <person name="Oertli M."/>
            <person name="Naumann U."/>
            <person name="Petersen F."/>
            <person name="Wong J."/>
        </authorList>
    </citation>
    <scope>NUCLEOTIDE SEQUENCE</scope>
    <source>
        <strain evidence="2">GSM-AAB239-AS_SAM_17_03QT</strain>
    </source>
</reference>
<evidence type="ECO:0000313" key="2">
    <source>
        <dbReference type="EMBL" id="KAJ6827358.1"/>
    </source>
</evidence>
<keyword evidence="3" id="KW-1185">Reference proteome</keyword>
<proteinExistence type="predicted"/>
<dbReference type="Proteomes" id="UP001140949">
    <property type="component" value="Unassembled WGS sequence"/>
</dbReference>
<feature type="region of interest" description="Disordered" evidence="1">
    <location>
        <begin position="23"/>
        <end position="45"/>
    </location>
</feature>
<dbReference type="EMBL" id="JANAVB010020396">
    <property type="protein sequence ID" value="KAJ6827358.1"/>
    <property type="molecule type" value="Genomic_DNA"/>
</dbReference>
<dbReference type="AlphaFoldDB" id="A0AAX6GGC4"/>
<gene>
    <name evidence="2" type="ORF">M6B38_368455</name>
</gene>
<reference evidence="2" key="2">
    <citation type="submission" date="2023-04" db="EMBL/GenBank/DDBJ databases">
        <authorList>
            <person name="Bruccoleri R.E."/>
            <person name="Oakeley E.J."/>
            <person name="Faust A.-M."/>
            <person name="Dessus-Babus S."/>
            <person name="Altorfer M."/>
            <person name="Burckhardt D."/>
            <person name="Oertli M."/>
            <person name="Naumann U."/>
            <person name="Petersen F."/>
            <person name="Wong J."/>
        </authorList>
    </citation>
    <scope>NUCLEOTIDE SEQUENCE</scope>
    <source>
        <strain evidence="2">GSM-AAB239-AS_SAM_17_03QT</strain>
        <tissue evidence="2">Leaf</tissue>
    </source>
</reference>
<name>A0AAX6GGC4_IRIPA</name>
<accession>A0AAX6GGC4</accession>
<sequence length="45" mass="4791">MTNAGPVDLIDDENSDVKEGIDEQTKDTLGFDIPGALPNHGRPVV</sequence>
<comment type="caution">
    <text evidence="2">The sequence shown here is derived from an EMBL/GenBank/DDBJ whole genome shotgun (WGS) entry which is preliminary data.</text>
</comment>
<evidence type="ECO:0000256" key="1">
    <source>
        <dbReference type="SAM" id="MobiDB-lite"/>
    </source>
</evidence>